<sequence length="872" mass="93024">MASGVISTKVASNYELSIEWTSSINTTGNYSTVTAKMYWEADRYGSVNSSTVKDGAIIIDGTTFTFSGAGLADLNPGQKKLIATKSKNVYHNTDGTKSFSLDGYFDVDVTLSNTKYSRINLTAKTFSLDDIPRKSSLSSSPSFTSTENYTLTISRASNSFSHVAYIDVQKRDGSWQFIKSIDFSTSETSKSSSWNVTDNTRVFDALDGRSSAPMRINLNTYNGSTNLGYNTYNGTVTASKASDGYPVYGQAGGDSKMYVGQGVGISIGRDNPTFLHKVEITVGSFTKTLTDVSTGTTWTPDATEQAALYAAIGSTKSSLAGTVKTTTYYNGEQVRSATTKTITFYVNTDTSGPTFSATGITYADVNAVTVAVTGAATTIVQNKSSLRVTIPSGSKATAQNGASISTYSVTVNGVTKVVNSASGNITIDYGAVSAATNVVATIRATDSRGLSTTVPITILVVPYSSPVVNYSIRRRNGFEDTVDLTVTGTISPITISGAQKNSLQGVGGATAAVQYRYRENKSGTSFTSWKDFVYSPSGVGYTADPTEEVLDNTKAYVFEIQVSDKLTTTTMSKNVASGKPIFFIDSTMNTASVNKFPSKPNGFEIDGDMRATAGLEAYNKPFINEITSNLPATPGWYRIAKTNWVDVGNNNAVFEVYTPIASAHSFVRFEAGMAFSQGISLTQTSYSTVGSTPAITAVRIVYPDTITGGTGYLEVYSTRSSTVPITIRMMLGTIAATSNWSLITPIAGSVPTGTQSKSLTFQNGLRYRPQDLVTPTPYKGINYPSYHPYAYNKDAGGYVHLYGMLDQVASGDIIHQLPVGYRPSARLSFSVIGSGYTSAARVDVYSNGDVKIENLSGSWISLSGITFLAPDS</sequence>
<dbReference type="Pfam" id="PF05895">
    <property type="entry name" value="DUF859"/>
    <property type="match status" value="2"/>
</dbReference>
<dbReference type="EMBL" id="KU253712">
    <property type="protein sequence ID" value="AMB18657.1"/>
    <property type="molecule type" value="Genomic_DNA"/>
</dbReference>
<protein>
    <submittedName>
        <fullName evidence="1">Minor structural protein</fullName>
    </submittedName>
</protein>
<reference evidence="1 2" key="1">
    <citation type="journal article" date="2016" name="Genome Announc.">
        <title>Complete Genome Sequence of Bacillus megaterium Bacteriophage Eldridge.</title>
        <authorList>
            <person name="Reveille A.M."/>
            <person name="Eldridge K.A."/>
            <person name="Temple L.M."/>
        </authorList>
    </citation>
    <scope>NUCLEOTIDE SEQUENCE [LARGE SCALE GENOMIC DNA]</scope>
</reference>
<accession>A0A0Y0ADJ8</accession>
<organism evidence="1 2">
    <name type="scientific">Bacillus phage Eldridge</name>
    <dbReference type="NCBI Taxonomy" id="1776293"/>
    <lineage>
        <taxon>Viruses</taxon>
        <taxon>Duplodnaviria</taxon>
        <taxon>Heunggongvirae</taxon>
        <taxon>Uroviricota</taxon>
        <taxon>Caudoviricetes</taxon>
        <taxon>Herelleviridae</taxon>
        <taxon>Bastillevirinae</taxon>
        <taxon>Eldridgevirus</taxon>
        <taxon>Eldridgevirus eldridge</taxon>
    </lineage>
</organism>
<dbReference type="RefSeq" id="YP_009274781.1">
    <property type="nucleotide sequence ID" value="NC_030920.1"/>
</dbReference>
<evidence type="ECO:0000313" key="1">
    <source>
        <dbReference type="EMBL" id="AMB18657.1"/>
    </source>
</evidence>
<dbReference type="GeneID" id="28801736"/>
<dbReference type="OrthoDB" id="834at10239"/>
<dbReference type="InterPro" id="IPR008577">
    <property type="entry name" value="DUF859"/>
</dbReference>
<evidence type="ECO:0000313" key="2">
    <source>
        <dbReference type="Proteomes" id="UP000204502"/>
    </source>
</evidence>
<dbReference type="KEGG" id="vg:28801736"/>
<keyword evidence="2" id="KW-1185">Reference proteome</keyword>
<name>A0A0Y0ADJ8_9CAUD</name>
<proteinExistence type="predicted"/>
<gene>
    <name evidence="1" type="ORF">Eldridge_077</name>
</gene>
<dbReference type="Proteomes" id="UP000204502">
    <property type="component" value="Segment"/>
</dbReference>